<feature type="compositionally biased region" description="Basic residues" evidence="1">
    <location>
        <begin position="20"/>
        <end position="34"/>
    </location>
</feature>
<comment type="caution">
    <text evidence="2">The sequence shown here is derived from an EMBL/GenBank/DDBJ whole genome shotgun (WGS) entry which is preliminary data.</text>
</comment>
<proteinExistence type="predicted"/>
<dbReference type="Proteomes" id="UP000289738">
    <property type="component" value="Chromosome B04"/>
</dbReference>
<feature type="region of interest" description="Disordered" evidence="1">
    <location>
        <begin position="103"/>
        <end position="122"/>
    </location>
</feature>
<keyword evidence="3" id="KW-1185">Reference proteome</keyword>
<feature type="compositionally biased region" description="Basic residues" evidence="1">
    <location>
        <begin position="61"/>
        <end position="79"/>
    </location>
</feature>
<feature type="region of interest" description="Disordered" evidence="1">
    <location>
        <begin position="20"/>
        <end position="98"/>
    </location>
</feature>
<feature type="compositionally biased region" description="Basic and acidic residues" evidence="1">
    <location>
        <begin position="105"/>
        <end position="122"/>
    </location>
</feature>
<dbReference type="EMBL" id="SDMP01000014">
    <property type="protein sequence ID" value="RYR11572.1"/>
    <property type="molecule type" value="Genomic_DNA"/>
</dbReference>
<dbReference type="AlphaFoldDB" id="A0A444ZBK9"/>
<reference evidence="2 3" key="1">
    <citation type="submission" date="2019-01" db="EMBL/GenBank/DDBJ databases">
        <title>Sequencing of cultivated peanut Arachis hypogaea provides insights into genome evolution and oil improvement.</title>
        <authorList>
            <person name="Chen X."/>
        </authorList>
    </citation>
    <scope>NUCLEOTIDE SEQUENCE [LARGE SCALE GENOMIC DNA]</scope>
    <source>
        <strain evidence="3">cv. Fuhuasheng</strain>
        <tissue evidence="2">Leaves</tissue>
    </source>
</reference>
<evidence type="ECO:0000256" key="1">
    <source>
        <dbReference type="SAM" id="MobiDB-lite"/>
    </source>
</evidence>
<organism evidence="2 3">
    <name type="scientific">Arachis hypogaea</name>
    <name type="common">Peanut</name>
    <dbReference type="NCBI Taxonomy" id="3818"/>
    <lineage>
        <taxon>Eukaryota</taxon>
        <taxon>Viridiplantae</taxon>
        <taxon>Streptophyta</taxon>
        <taxon>Embryophyta</taxon>
        <taxon>Tracheophyta</taxon>
        <taxon>Spermatophyta</taxon>
        <taxon>Magnoliopsida</taxon>
        <taxon>eudicotyledons</taxon>
        <taxon>Gunneridae</taxon>
        <taxon>Pentapetalae</taxon>
        <taxon>rosids</taxon>
        <taxon>fabids</taxon>
        <taxon>Fabales</taxon>
        <taxon>Fabaceae</taxon>
        <taxon>Papilionoideae</taxon>
        <taxon>50 kb inversion clade</taxon>
        <taxon>dalbergioids sensu lato</taxon>
        <taxon>Dalbergieae</taxon>
        <taxon>Pterocarpus clade</taxon>
        <taxon>Arachis</taxon>
    </lineage>
</organism>
<name>A0A444ZBK9_ARAHY</name>
<sequence>MFCLFHGIVKRVELKQKLTTIKRKKRRKKKKKTQKKDISSESDTATSSEYDFEQDSEEPPKKRKQPTRKIKKMVSKKKKQIVEDLSLKSQSGSDDEMQFRKRKHIIEDSSSEKETESDDVKKKADIPEAGLPSKKAHYDFFQTHLPPQGTIALMMIARIALFVKREFPTPSFSLGFTDSSKEEIMTQQGGSTVEKGKSQESPILIEDLEDLVEHVVNIGVVAALNFAEDRTPLLQKVQPAEHFVDKFQTPARWSEVSGDLKESGVIHFLRVRFNKPCKMQWCYPLASGEFEASGKMQGLSSVTACSGSRTVTLPG</sequence>
<evidence type="ECO:0000313" key="2">
    <source>
        <dbReference type="EMBL" id="RYR11572.1"/>
    </source>
</evidence>
<protein>
    <submittedName>
        <fullName evidence="2">Uncharacterized protein</fullName>
    </submittedName>
</protein>
<gene>
    <name evidence="2" type="ORF">Ahy_B04g069079</name>
</gene>
<accession>A0A444ZBK9</accession>
<evidence type="ECO:0000313" key="3">
    <source>
        <dbReference type="Proteomes" id="UP000289738"/>
    </source>
</evidence>